<dbReference type="GO" id="GO:0016787">
    <property type="term" value="F:hydrolase activity"/>
    <property type="evidence" value="ECO:0007669"/>
    <property type="project" value="UniProtKB-KW"/>
</dbReference>
<evidence type="ECO:0000256" key="8">
    <source>
        <dbReference type="ARBA" id="ARBA00023136"/>
    </source>
</evidence>
<protein>
    <submittedName>
        <fullName evidence="12">Uncoupling protein</fullName>
    </submittedName>
</protein>
<sequence length="487" mass="54590">MSSHQQQKKGMNPLLANMLAGALGACIAESITIPIDQAKVRMQLQKTPLGETPKYTGMVQAITKIASEGGVISLFRGLTPGLQRQFVNCSVRFGLYEHVRNAMCPNLKPGELPPLHKKIAAAAVTGCFSIFFANPMDVVKVRMQSIAREIGASGGKMPSSITVYKTIYQNETFWGFYRGIQPNIVRNVCVNVGEMASYDQFKQMLLMYTRMKDNTITHFTAGFMAGFVATIVASPADVVKTRLMSSPDSYTGVVNAFTRMMKEEGPGAFYKGFIPNFMRLSLWSCTCFIAMEKIKIQLIGIPTQLNYLILLTTRKLTNMTEEVKTDPFGRPYPEKIDGWLVPRTAADAIVLKEDKENKDFKVLLITRKKETFHGKYAFPGGHIDYGEDPVVACIRELEEECGIRGSQPEIFTVKGKPDRDPRYHMISIFYVVKVADDSQLVAGDDASTAAFYSIRELLQQPDKFAFDHYEVLQELVKTRQELELLRE</sequence>
<dbReference type="PROSITE" id="PS00893">
    <property type="entry name" value="NUDIX_BOX"/>
    <property type="match status" value="1"/>
</dbReference>
<evidence type="ECO:0000256" key="3">
    <source>
        <dbReference type="ARBA" id="ARBA00022448"/>
    </source>
</evidence>
<evidence type="ECO:0000259" key="11">
    <source>
        <dbReference type="PROSITE" id="PS51462"/>
    </source>
</evidence>
<dbReference type="InterPro" id="IPR002067">
    <property type="entry name" value="MCP"/>
</dbReference>
<dbReference type="Proteomes" id="UP000039865">
    <property type="component" value="Unassembled WGS sequence"/>
</dbReference>
<dbReference type="GO" id="GO:0016020">
    <property type="term" value="C:membrane"/>
    <property type="evidence" value="ECO:0007669"/>
    <property type="project" value="UniProtKB-SubCell"/>
</dbReference>
<feature type="repeat" description="Solcar" evidence="9">
    <location>
        <begin position="12"/>
        <end position="102"/>
    </location>
</feature>
<evidence type="ECO:0000313" key="13">
    <source>
        <dbReference type="Proteomes" id="UP000039865"/>
    </source>
</evidence>
<accession>A0A078ABH0</accession>
<comment type="subcellular location">
    <subcellularLocation>
        <location evidence="1">Membrane</location>
        <topology evidence="1">Multi-pass membrane protein</topology>
    </subcellularLocation>
</comment>
<evidence type="ECO:0000256" key="2">
    <source>
        <dbReference type="ARBA" id="ARBA00006375"/>
    </source>
</evidence>
<dbReference type="InParanoid" id="A0A078ABH0"/>
<keyword evidence="13" id="KW-1185">Reference proteome</keyword>
<keyword evidence="6" id="KW-0378">Hydrolase</keyword>
<keyword evidence="8 9" id="KW-0472">Membrane</keyword>
<dbReference type="PROSITE" id="PS51462">
    <property type="entry name" value="NUDIX"/>
    <property type="match status" value="1"/>
</dbReference>
<dbReference type="InterPro" id="IPR050391">
    <property type="entry name" value="Mito_Metabolite_Transporter"/>
</dbReference>
<dbReference type="InterPro" id="IPR018108">
    <property type="entry name" value="MCP_transmembrane"/>
</dbReference>
<dbReference type="Gene3D" id="1.50.40.10">
    <property type="entry name" value="Mitochondrial carrier domain"/>
    <property type="match status" value="1"/>
</dbReference>
<evidence type="ECO:0000256" key="5">
    <source>
        <dbReference type="ARBA" id="ARBA00022737"/>
    </source>
</evidence>
<evidence type="ECO:0000256" key="7">
    <source>
        <dbReference type="ARBA" id="ARBA00022989"/>
    </source>
</evidence>
<dbReference type="Gene3D" id="3.90.79.10">
    <property type="entry name" value="Nucleoside Triphosphate Pyrophosphohydrolase"/>
    <property type="match status" value="1"/>
</dbReference>
<keyword evidence="3 10" id="KW-0813">Transport</keyword>
<organism evidence="12 13">
    <name type="scientific">Stylonychia lemnae</name>
    <name type="common">Ciliate</name>
    <dbReference type="NCBI Taxonomy" id="5949"/>
    <lineage>
        <taxon>Eukaryota</taxon>
        <taxon>Sar</taxon>
        <taxon>Alveolata</taxon>
        <taxon>Ciliophora</taxon>
        <taxon>Intramacronucleata</taxon>
        <taxon>Spirotrichea</taxon>
        <taxon>Stichotrichia</taxon>
        <taxon>Sporadotrichida</taxon>
        <taxon>Oxytrichidae</taxon>
        <taxon>Stylonychinae</taxon>
        <taxon>Stylonychia</taxon>
    </lineage>
</organism>
<dbReference type="PROSITE" id="PS50920">
    <property type="entry name" value="SOLCAR"/>
    <property type="match status" value="3"/>
</dbReference>
<dbReference type="PRINTS" id="PR00926">
    <property type="entry name" value="MITOCARRIER"/>
</dbReference>
<proteinExistence type="inferred from homology"/>
<dbReference type="CDD" id="cd18873">
    <property type="entry name" value="NUDIX_NadM_like"/>
    <property type="match status" value="1"/>
</dbReference>
<dbReference type="PANTHER" id="PTHR45618">
    <property type="entry name" value="MITOCHONDRIAL DICARBOXYLATE CARRIER-RELATED"/>
    <property type="match status" value="1"/>
</dbReference>
<keyword evidence="7" id="KW-1133">Transmembrane helix</keyword>
<dbReference type="InterPro" id="IPR020084">
    <property type="entry name" value="NUDIX_hydrolase_CS"/>
</dbReference>
<dbReference type="GO" id="GO:0055085">
    <property type="term" value="P:transmembrane transport"/>
    <property type="evidence" value="ECO:0007669"/>
    <property type="project" value="InterPro"/>
</dbReference>
<feature type="repeat" description="Solcar" evidence="9">
    <location>
        <begin position="213"/>
        <end position="297"/>
    </location>
</feature>
<comment type="similarity">
    <text evidence="2 10">Belongs to the mitochondrial carrier (TC 2.A.29) family.</text>
</comment>
<feature type="repeat" description="Solcar" evidence="9">
    <location>
        <begin position="113"/>
        <end position="204"/>
    </location>
</feature>
<dbReference type="EMBL" id="CCKQ01008091">
    <property type="protein sequence ID" value="CDW79534.1"/>
    <property type="molecule type" value="Genomic_DNA"/>
</dbReference>
<evidence type="ECO:0000313" key="12">
    <source>
        <dbReference type="EMBL" id="CDW79534.1"/>
    </source>
</evidence>
<gene>
    <name evidence="12" type="primary">Contig16932.g18039</name>
    <name evidence="12" type="ORF">STYLEM_8523</name>
</gene>
<dbReference type="OrthoDB" id="448427at2759"/>
<dbReference type="InterPro" id="IPR000086">
    <property type="entry name" value="NUDIX_hydrolase_dom"/>
</dbReference>
<keyword evidence="5" id="KW-0677">Repeat</keyword>
<dbReference type="Pfam" id="PF00153">
    <property type="entry name" value="Mito_carr"/>
    <property type="match status" value="3"/>
</dbReference>
<evidence type="ECO:0000256" key="9">
    <source>
        <dbReference type="PROSITE-ProRule" id="PRU00282"/>
    </source>
</evidence>
<name>A0A078ABH0_STYLE</name>
<feature type="domain" description="Nudix hydrolase" evidence="11">
    <location>
        <begin position="342"/>
        <end position="474"/>
    </location>
</feature>
<dbReference type="Pfam" id="PF00293">
    <property type="entry name" value="NUDIX"/>
    <property type="match status" value="1"/>
</dbReference>
<dbReference type="SUPFAM" id="SSF103506">
    <property type="entry name" value="Mitochondrial carrier"/>
    <property type="match status" value="1"/>
</dbReference>
<dbReference type="InterPro" id="IPR015797">
    <property type="entry name" value="NUDIX_hydrolase-like_dom_sf"/>
</dbReference>
<keyword evidence="4 9" id="KW-0812">Transmembrane</keyword>
<evidence type="ECO:0000256" key="10">
    <source>
        <dbReference type="RuleBase" id="RU000488"/>
    </source>
</evidence>
<dbReference type="SUPFAM" id="SSF55811">
    <property type="entry name" value="Nudix"/>
    <property type="match status" value="1"/>
</dbReference>
<reference evidence="12 13" key="1">
    <citation type="submission" date="2014-06" db="EMBL/GenBank/DDBJ databases">
        <authorList>
            <person name="Swart Estienne"/>
        </authorList>
    </citation>
    <scope>NUCLEOTIDE SEQUENCE [LARGE SCALE GENOMIC DNA]</scope>
    <source>
        <strain evidence="12 13">130c</strain>
    </source>
</reference>
<evidence type="ECO:0000256" key="1">
    <source>
        <dbReference type="ARBA" id="ARBA00004141"/>
    </source>
</evidence>
<dbReference type="InterPro" id="IPR023395">
    <property type="entry name" value="MCP_dom_sf"/>
</dbReference>
<evidence type="ECO:0000256" key="6">
    <source>
        <dbReference type="ARBA" id="ARBA00022801"/>
    </source>
</evidence>
<dbReference type="AlphaFoldDB" id="A0A078ABH0"/>
<evidence type="ECO:0000256" key="4">
    <source>
        <dbReference type="ARBA" id="ARBA00022692"/>
    </source>
</evidence>